<sequence length="162" mass="18193">MEEATEARLEAIEITMEGMKAESAAVRRDLQQIMRILGARGNQAEGSSDDSSVNDNQNRVGGGNENGRTGDRGTEQKPWRKKVELPTFEGEEPLGWLNRAERFFDIQKVTSDEDKVEIAYVSMEGSAAYWFTFWKAKAKNRSWVGLKAAMINRFGGGVRPQF</sequence>
<evidence type="ECO:0000313" key="3">
    <source>
        <dbReference type="Proteomes" id="UP000291084"/>
    </source>
</evidence>
<gene>
    <name evidence="2" type="primary">Vigan.08G357000</name>
    <name evidence="2" type="ORF">VIGAN_08357000</name>
</gene>
<evidence type="ECO:0000313" key="2">
    <source>
        <dbReference type="EMBL" id="BAT96603.1"/>
    </source>
</evidence>
<dbReference type="OrthoDB" id="1751726at2759"/>
<dbReference type="AlphaFoldDB" id="A0A0S3SV06"/>
<accession>A0A0S3SV06</accession>
<feature type="compositionally biased region" description="Basic and acidic residues" evidence="1">
    <location>
        <begin position="68"/>
        <end position="84"/>
    </location>
</feature>
<keyword evidence="3" id="KW-1185">Reference proteome</keyword>
<feature type="compositionally biased region" description="Low complexity" evidence="1">
    <location>
        <begin position="49"/>
        <end position="58"/>
    </location>
</feature>
<dbReference type="EMBL" id="AP015041">
    <property type="protein sequence ID" value="BAT96603.1"/>
    <property type="molecule type" value="Genomic_DNA"/>
</dbReference>
<evidence type="ECO:0008006" key="4">
    <source>
        <dbReference type="Google" id="ProtNLM"/>
    </source>
</evidence>
<organism evidence="2 3">
    <name type="scientific">Vigna angularis var. angularis</name>
    <dbReference type="NCBI Taxonomy" id="157739"/>
    <lineage>
        <taxon>Eukaryota</taxon>
        <taxon>Viridiplantae</taxon>
        <taxon>Streptophyta</taxon>
        <taxon>Embryophyta</taxon>
        <taxon>Tracheophyta</taxon>
        <taxon>Spermatophyta</taxon>
        <taxon>Magnoliopsida</taxon>
        <taxon>eudicotyledons</taxon>
        <taxon>Gunneridae</taxon>
        <taxon>Pentapetalae</taxon>
        <taxon>rosids</taxon>
        <taxon>fabids</taxon>
        <taxon>Fabales</taxon>
        <taxon>Fabaceae</taxon>
        <taxon>Papilionoideae</taxon>
        <taxon>50 kb inversion clade</taxon>
        <taxon>NPAAA clade</taxon>
        <taxon>indigoferoid/millettioid clade</taxon>
        <taxon>Phaseoleae</taxon>
        <taxon>Vigna</taxon>
    </lineage>
</organism>
<protein>
    <recommendedName>
        <fullName evidence="4">Retrotransposon gag domain-containing protein</fullName>
    </recommendedName>
</protein>
<evidence type="ECO:0000256" key="1">
    <source>
        <dbReference type="SAM" id="MobiDB-lite"/>
    </source>
</evidence>
<name>A0A0S3SV06_PHAAN</name>
<feature type="region of interest" description="Disordered" evidence="1">
    <location>
        <begin position="41"/>
        <end position="85"/>
    </location>
</feature>
<dbReference type="Proteomes" id="UP000291084">
    <property type="component" value="Chromosome 8"/>
</dbReference>
<reference evidence="2 3" key="1">
    <citation type="journal article" date="2015" name="Sci. Rep.">
        <title>The power of single molecule real-time sequencing technology in the de novo assembly of a eukaryotic genome.</title>
        <authorList>
            <person name="Sakai H."/>
            <person name="Naito K."/>
            <person name="Ogiso-Tanaka E."/>
            <person name="Takahashi Y."/>
            <person name="Iseki K."/>
            <person name="Muto C."/>
            <person name="Satou K."/>
            <person name="Teruya K."/>
            <person name="Shiroma A."/>
            <person name="Shimoji M."/>
            <person name="Hirano T."/>
            <person name="Itoh T."/>
            <person name="Kaga A."/>
            <person name="Tomooka N."/>
        </authorList>
    </citation>
    <scope>NUCLEOTIDE SEQUENCE [LARGE SCALE GENOMIC DNA]</scope>
    <source>
        <strain evidence="3">cv. Shumari</strain>
    </source>
</reference>
<proteinExistence type="predicted"/>